<evidence type="ECO:0000313" key="3">
    <source>
        <dbReference type="Proteomes" id="UP000006764"/>
    </source>
</evidence>
<dbReference type="EMBL" id="CP004387">
    <property type="protein sequence ID" value="AJD47042.1"/>
    <property type="molecule type" value="Genomic_DNA"/>
</dbReference>
<accession>A0A0B4XL12</accession>
<dbReference type="PIRSF" id="PIRSF010256">
    <property type="entry name" value="CoxE_vWa"/>
    <property type="match status" value="1"/>
</dbReference>
<evidence type="ECO:0000313" key="2">
    <source>
        <dbReference type="EMBL" id="AJD47042.1"/>
    </source>
</evidence>
<dbReference type="OrthoDB" id="9790469at2"/>
<dbReference type="PANTHER" id="PTHR39338:SF5">
    <property type="entry name" value="BLR6139 PROTEIN"/>
    <property type="match status" value="1"/>
</dbReference>
<dbReference type="AlphaFoldDB" id="A0A0B4XL12"/>
<sequence length="455" mass="50600">MATDTLTEFVKALRGAGVPVSTAETLDAVRVTEQLGYVDRGRLKAGLSLALAKTEQDKLRFAQCFDDFFAFARPRETANTPPAAEPPQGGSGESDGGGAGGGMQGVTSELGQMLAQGDEAQLSARMAQAARAAGLWQIRVITQKGLFARRVMREMGAEALDEELMALEREGDPRAVPLRSARTALQQQVLEQVNREFLLQARAEGQRLREQAMRDVNLRDLHEFRDVQALVQRMAKRLIATHSRRRKKAKRGMLDARRTLMSSVRHDGLPVRLHWKRVRRTRPRVFVICDVSSSVAAAARFLLLFLYAVNEVLPRVRSFAFASRFGEVTDYFSGPSGQAAGAVDRVLAEYAGSGTDYGGMLSQFWVDCEGVLDKQSTVIILGDARNNNLPPGQQWLKQISERARQVLWLNPEGRNRWGSGDSEMPAYLPYCRQALPCRNLAQLERFVDLLLRDVR</sequence>
<evidence type="ECO:0000256" key="1">
    <source>
        <dbReference type="SAM" id="MobiDB-lite"/>
    </source>
</evidence>
<dbReference type="InterPro" id="IPR008912">
    <property type="entry name" value="Uncharacterised_CoxE"/>
</dbReference>
<dbReference type="Proteomes" id="UP000006764">
    <property type="component" value="Chromosome"/>
</dbReference>
<evidence type="ECO:0008006" key="4">
    <source>
        <dbReference type="Google" id="ProtNLM"/>
    </source>
</evidence>
<dbReference type="Pfam" id="PF05762">
    <property type="entry name" value="VWA_CoxE"/>
    <property type="match status" value="1"/>
</dbReference>
<keyword evidence="3" id="KW-1185">Reference proteome</keyword>
<reference evidence="2 3" key="1">
    <citation type="journal article" date="2012" name="J. Bacteriol.">
        <title>Genome sequence of an alkane-degrading bacterium, Alcanivorax pacificus type strain W11-5, isolated from deep sea sediment.</title>
        <authorList>
            <person name="Lai Q."/>
            <person name="Shao Z."/>
        </authorList>
    </citation>
    <scope>NUCLEOTIDE SEQUENCE [LARGE SCALE GENOMIC DNA]</scope>
    <source>
        <strain evidence="2 3">W11-5</strain>
    </source>
</reference>
<protein>
    <recommendedName>
        <fullName evidence="4">VWA containing CoxE family protein</fullName>
    </recommendedName>
</protein>
<dbReference type="PANTHER" id="PTHR39338">
    <property type="entry name" value="BLL5662 PROTEIN-RELATED"/>
    <property type="match status" value="1"/>
</dbReference>
<dbReference type="InterPro" id="IPR011195">
    <property type="entry name" value="UCP010256"/>
</dbReference>
<proteinExistence type="predicted"/>
<name>A0A0B4XL12_9GAMM</name>
<dbReference type="STRING" id="391936.S7S_03100"/>
<feature type="region of interest" description="Disordered" evidence="1">
    <location>
        <begin position="77"/>
        <end position="106"/>
    </location>
</feature>
<gene>
    <name evidence="2" type="ORF">S7S_03100</name>
</gene>
<dbReference type="HOGENOM" id="CLU_042261_2_0_6"/>
<dbReference type="KEGG" id="apac:S7S_03100"/>
<organism evidence="2 3">
    <name type="scientific">Isoalcanivorax pacificus W11-5</name>
    <dbReference type="NCBI Taxonomy" id="391936"/>
    <lineage>
        <taxon>Bacteria</taxon>
        <taxon>Pseudomonadati</taxon>
        <taxon>Pseudomonadota</taxon>
        <taxon>Gammaproteobacteria</taxon>
        <taxon>Oceanospirillales</taxon>
        <taxon>Alcanivoracaceae</taxon>
        <taxon>Isoalcanivorax</taxon>
    </lineage>
</organism>
<dbReference type="RefSeq" id="WP_008740359.1">
    <property type="nucleotide sequence ID" value="NZ_CP004387.1"/>
</dbReference>
<feature type="compositionally biased region" description="Gly residues" evidence="1">
    <location>
        <begin position="89"/>
        <end position="104"/>
    </location>
</feature>